<dbReference type="GO" id="GO:0034257">
    <property type="term" value="F:nicotinamide riboside transmembrane transporter activity"/>
    <property type="evidence" value="ECO:0007669"/>
    <property type="project" value="InterPro"/>
</dbReference>
<dbReference type="PANTHER" id="PTHR36122">
    <property type="entry name" value="NICOTINAMIDE RIBOSIDE TRANSPORTER PNUC"/>
    <property type="match status" value="1"/>
</dbReference>
<dbReference type="RefSeq" id="WP_109265221.1">
    <property type="nucleotide sequence ID" value="NZ_QEWP01000012.1"/>
</dbReference>
<evidence type="ECO:0000313" key="11">
    <source>
        <dbReference type="EMBL" id="PWD98687.1"/>
    </source>
</evidence>
<evidence type="ECO:0000256" key="10">
    <source>
        <dbReference type="SAM" id="Phobius"/>
    </source>
</evidence>
<keyword evidence="5" id="KW-0813">Transport</keyword>
<comment type="caution">
    <text evidence="11">The sequence shown here is derived from an EMBL/GenBank/DDBJ whole genome shotgun (WGS) entry which is preliminary data.</text>
</comment>
<comment type="subcellular location">
    <subcellularLocation>
        <location evidence="2">Cell membrane</location>
        <topology evidence="2">Multi-pass membrane protein</topology>
    </subcellularLocation>
</comment>
<dbReference type="NCBIfam" id="TIGR01528">
    <property type="entry name" value="NMN_trans_PnuC"/>
    <property type="match status" value="1"/>
</dbReference>
<feature type="transmembrane region" description="Helical" evidence="10">
    <location>
        <begin position="57"/>
        <end position="74"/>
    </location>
</feature>
<evidence type="ECO:0000256" key="2">
    <source>
        <dbReference type="ARBA" id="ARBA00004651"/>
    </source>
</evidence>
<comment type="similarity">
    <text evidence="3">Belongs to the nicotinamide ribonucleoside (NR) uptake permease (TC 4.B.1) family.</text>
</comment>
<evidence type="ECO:0000256" key="5">
    <source>
        <dbReference type="ARBA" id="ARBA00022448"/>
    </source>
</evidence>
<dbReference type="Proteomes" id="UP000244956">
    <property type="component" value="Unassembled WGS sequence"/>
</dbReference>
<feature type="transmembrane region" description="Helical" evidence="10">
    <location>
        <begin position="177"/>
        <end position="195"/>
    </location>
</feature>
<evidence type="ECO:0000313" key="12">
    <source>
        <dbReference type="Proteomes" id="UP000244956"/>
    </source>
</evidence>
<evidence type="ECO:0000256" key="6">
    <source>
        <dbReference type="ARBA" id="ARBA00022475"/>
    </source>
</evidence>
<evidence type="ECO:0000256" key="8">
    <source>
        <dbReference type="ARBA" id="ARBA00022989"/>
    </source>
</evidence>
<evidence type="ECO:0000256" key="7">
    <source>
        <dbReference type="ARBA" id="ARBA00022692"/>
    </source>
</evidence>
<dbReference type="InterPro" id="IPR006419">
    <property type="entry name" value="NMN_transpt_PnuC"/>
</dbReference>
<dbReference type="PANTHER" id="PTHR36122:SF2">
    <property type="entry name" value="NICOTINAMIDE RIBOSIDE TRANSPORTER PNUC"/>
    <property type="match status" value="1"/>
</dbReference>
<sequence length="205" mass="24043">MVIDWLVQHWMELAGTFFALVYLYLSVKENIWLWVTGFLTSLLYLIVFFQERLYADMGLQVYYLLISIYGWFAWKWGRDKSGKRKMPIRKTSLRLAVKLVGVSIIIYAVVVWALLKLPEIINIPASDLPYWDAFTTTGGIVATWMLAGKFIEHWLIWIIVDLVSSGMYLYKGLEITVILYLVYTVVAALGFWEWLKNMKYRDKSL</sequence>
<feature type="transmembrane region" description="Helical" evidence="10">
    <location>
        <begin position="95"/>
        <end position="115"/>
    </location>
</feature>
<evidence type="ECO:0000256" key="3">
    <source>
        <dbReference type="ARBA" id="ARBA00006669"/>
    </source>
</evidence>
<comment type="function">
    <text evidence="1">Required for nicotinamide riboside transport across the inner membrane.</text>
</comment>
<keyword evidence="12" id="KW-1185">Reference proteome</keyword>
<accession>A0A2U2B6J8</accession>
<keyword evidence="6" id="KW-1003">Cell membrane</keyword>
<dbReference type="OrthoDB" id="9791248at2"/>
<gene>
    <name evidence="11" type="ORF">DDZ16_14605</name>
</gene>
<evidence type="ECO:0000256" key="9">
    <source>
        <dbReference type="ARBA" id="ARBA00023136"/>
    </source>
</evidence>
<evidence type="ECO:0000256" key="4">
    <source>
        <dbReference type="ARBA" id="ARBA00017522"/>
    </source>
</evidence>
<feature type="transmembrane region" description="Helical" evidence="10">
    <location>
        <begin position="32"/>
        <end position="51"/>
    </location>
</feature>
<reference evidence="11 12" key="1">
    <citation type="submission" date="2018-05" db="EMBL/GenBank/DDBJ databases">
        <title>Marinilabilia rubrum sp. nov., isolated from saltern sediment.</title>
        <authorList>
            <person name="Zhang R."/>
        </authorList>
    </citation>
    <scope>NUCLEOTIDE SEQUENCE [LARGE SCALE GENOMIC DNA]</scope>
    <source>
        <strain evidence="11 12">WTE16</strain>
    </source>
</reference>
<proteinExistence type="inferred from homology"/>
<dbReference type="Pfam" id="PF04973">
    <property type="entry name" value="NMN_transporter"/>
    <property type="match status" value="1"/>
</dbReference>
<evidence type="ECO:0000256" key="1">
    <source>
        <dbReference type="ARBA" id="ARBA00002672"/>
    </source>
</evidence>
<keyword evidence="8 10" id="KW-1133">Transmembrane helix</keyword>
<feature type="transmembrane region" description="Helical" evidence="10">
    <location>
        <begin position="6"/>
        <end position="25"/>
    </location>
</feature>
<name>A0A2U2B6J8_9BACT</name>
<dbReference type="EMBL" id="QEWP01000012">
    <property type="protein sequence ID" value="PWD98687.1"/>
    <property type="molecule type" value="Genomic_DNA"/>
</dbReference>
<protein>
    <recommendedName>
        <fullName evidence="4">Nicotinamide riboside transporter PnuC</fullName>
    </recommendedName>
</protein>
<dbReference type="AlphaFoldDB" id="A0A2U2B6J8"/>
<keyword evidence="7 10" id="KW-0812">Transmembrane</keyword>
<organism evidence="11 12">
    <name type="scientific">Marinilabilia rubra</name>
    <dbReference type="NCBI Taxonomy" id="2162893"/>
    <lineage>
        <taxon>Bacteria</taxon>
        <taxon>Pseudomonadati</taxon>
        <taxon>Bacteroidota</taxon>
        <taxon>Bacteroidia</taxon>
        <taxon>Marinilabiliales</taxon>
        <taxon>Marinilabiliaceae</taxon>
        <taxon>Marinilabilia</taxon>
    </lineage>
</organism>
<keyword evidence="9 10" id="KW-0472">Membrane</keyword>
<dbReference type="GO" id="GO:0005886">
    <property type="term" value="C:plasma membrane"/>
    <property type="evidence" value="ECO:0007669"/>
    <property type="project" value="UniProtKB-SubCell"/>
</dbReference>